<evidence type="ECO:0000256" key="6">
    <source>
        <dbReference type="ARBA" id="ARBA00022989"/>
    </source>
</evidence>
<evidence type="ECO:0000256" key="7">
    <source>
        <dbReference type="ARBA" id="ARBA00023136"/>
    </source>
</evidence>
<evidence type="ECO:0000256" key="8">
    <source>
        <dbReference type="SAM" id="Phobius"/>
    </source>
</evidence>
<dbReference type="GO" id="GO:0005886">
    <property type="term" value="C:plasma membrane"/>
    <property type="evidence" value="ECO:0007669"/>
    <property type="project" value="UniProtKB-SubCell"/>
</dbReference>
<keyword evidence="5 8" id="KW-0812">Transmembrane</keyword>
<dbReference type="CDD" id="cd06550">
    <property type="entry name" value="TM_ABC_iron-siderophores_like"/>
    <property type="match status" value="1"/>
</dbReference>
<evidence type="ECO:0000256" key="5">
    <source>
        <dbReference type="ARBA" id="ARBA00022692"/>
    </source>
</evidence>
<dbReference type="EMBL" id="QGLF01000003">
    <property type="protein sequence ID" value="PWR20486.1"/>
    <property type="molecule type" value="Genomic_DNA"/>
</dbReference>
<keyword evidence="6 8" id="KW-1133">Transmembrane helix</keyword>
<sequence length="332" mass="33682">MRALPWSLVPVILLVLAAGALAFGAYPVVPGEMLQWLWWRLGDGPPPPPAVVSVIEGIRGPRIAAALLIGAGLSLAGAAYQSLFRNPLVSPDLLGVSAGAALGAVLGIFLSLPAAGIQGLSFAGGLVAVGLVYLLARAVAARDPLLVLVLAGIVIGTLFGAGLSILKVLADPYNQLPAITFWLLGSLAGIRADEVLLLLPAALAGMAVLLVLHWRIDVMTLGEDEARALGVATGRLRLAVIAAATLLTAAAVAFSGIIGWVGLVVPHLARLAVGPRFARLGPASAAIGAGFLLAVDTLARSAADVEIPLGILTALVGTPIFVWLLAARSAEA</sequence>
<feature type="transmembrane region" description="Helical" evidence="8">
    <location>
        <begin position="172"/>
        <end position="190"/>
    </location>
</feature>
<evidence type="ECO:0000313" key="10">
    <source>
        <dbReference type="Proteomes" id="UP000246077"/>
    </source>
</evidence>
<feature type="transmembrane region" description="Helical" evidence="8">
    <location>
        <begin position="197"/>
        <end position="216"/>
    </location>
</feature>
<dbReference type="Gene3D" id="1.10.3470.10">
    <property type="entry name" value="ABC transporter involved in vitamin B12 uptake, BtuC"/>
    <property type="match status" value="1"/>
</dbReference>
<protein>
    <submittedName>
        <fullName evidence="9">Iron ABC transporter permease</fullName>
    </submittedName>
</protein>
<feature type="transmembrane region" description="Helical" evidence="8">
    <location>
        <begin position="236"/>
        <end position="265"/>
    </location>
</feature>
<proteinExistence type="inferred from homology"/>
<evidence type="ECO:0000256" key="4">
    <source>
        <dbReference type="ARBA" id="ARBA00022475"/>
    </source>
</evidence>
<gene>
    <name evidence="9" type="ORF">DKG75_10785</name>
</gene>
<dbReference type="SUPFAM" id="SSF81345">
    <property type="entry name" value="ABC transporter involved in vitamin B12 uptake, BtuC"/>
    <property type="match status" value="1"/>
</dbReference>
<evidence type="ECO:0000256" key="2">
    <source>
        <dbReference type="ARBA" id="ARBA00007935"/>
    </source>
</evidence>
<comment type="subcellular location">
    <subcellularLocation>
        <location evidence="1">Cell membrane</location>
        <topology evidence="1">Multi-pass membrane protein</topology>
    </subcellularLocation>
</comment>
<name>A0A317E2V9_9PROT</name>
<dbReference type="InterPro" id="IPR037294">
    <property type="entry name" value="ABC_BtuC-like"/>
</dbReference>
<dbReference type="InterPro" id="IPR000522">
    <property type="entry name" value="ABC_transptr_permease_BtuC"/>
</dbReference>
<feature type="transmembrane region" description="Helical" evidence="8">
    <location>
        <begin position="307"/>
        <end position="326"/>
    </location>
</feature>
<feature type="transmembrane region" description="Helical" evidence="8">
    <location>
        <begin position="117"/>
        <end position="136"/>
    </location>
</feature>
<evidence type="ECO:0000256" key="3">
    <source>
        <dbReference type="ARBA" id="ARBA00022448"/>
    </source>
</evidence>
<feature type="transmembrane region" description="Helical" evidence="8">
    <location>
        <begin position="63"/>
        <end position="81"/>
    </location>
</feature>
<keyword evidence="4" id="KW-1003">Cell membrane</keyword>
<comment type="caution">
    <text evidence="9">The sequence shown here is derived from an EMBL/GenBank/DDBJ whole genome shotgun (WGS) entry which is preliminary data.</text>
</comment>
<feature type="transmembrane region" description="Helical" evidence="8">
    <location>
        <begin position="145"/>
        <end position="166"/>
    </location>
</feature>
<dbReference type="OrthoDB" id="9811975at2"/>
<dbReference type="PANTHER" id="PTHR30472:SF70">
    <property type="entry name" value="MOLYBDATE IMPORT SYSTEM PERMEASE PROTEIN MOLB"/>
    <property type="match status" value="1"/>
</dbReference>
<dbReference type="PANTHER" id="PTHR30472">
    <property type="entry name" value="FERRIC ENTEROBACTIN TRANSPORT SYSTEM PERMEASE PROTEIN"/>
    <property type="match status" value="1"/>
</dbReference>
<comment type="similarity">
    <text evidence="2">Belongs to the binding-protein-dependent transport system permease family. FecCD subfamily.</text>
</comment>
<reference evidence="10" key="1">
    <citation type="submission" date="2018-05" db="EMBL/GenBank/DDBJ databases">
        <title>Zavarzinia sp. HR-AS.</title>
        <authorList>
            <person name="Lee Y."/>
            <person name="Jeon C.O."/>
        </authorList>
    </citation>
    <scope>NUCLEOTIDE SEQUENCE [LARGE SCALE GENOMIC DNA]</scope>
    <source>
        <strain evidence="10">DSM 1231</strain>
    </source>
</reference>
<keyword evidence="7 8" id="KW-0472">Membrane</keyword>
<dbReference type="Pfam" id="PF01032">
    <property type="entry name" value="FecCD"/>
    <property type="match status" value="1"/>
</dbReference>
<keyword evidence="3" id="KW-0813">Transport</keyword>
<dbReference type="RefSeq" id="WP_109921130.1">
    <property type="nucleotide sequence ID" value="NZ_QGLF01000003.1"/>
</dbReference>
<dbReference type="Proteomes" id="UP000246077">
    <property type="component" value="Unassembled WGS sequence"/>
</dbReference>
<feature type="transmembrane region" description="Helical" evidence="8">
    <location>
        <begin position="277"/>
        <end position="295"/>
    </location>
</feature>
<evidence type="ECO:0000313" key="9">
    <source>
        <dbReference type="EMBL" id="PWR20486.1"/>
    </source>
</evidence>
<keyword evidence="10" id="KW-1185">Reference proteome</keyword>
<feature type="transmembrane region" description="Helical" evidence="8">
    <location>
        <begin position="93"/>
        <end position="111"/>
    </location>
</feature>
<dbReference type="AlphaFoldDB" id="A0A317E2V9"/>
<accession>A0A317E2V9</accession>
<organism evidence="9 10">
    <name type="scientific">Zavarzinia compransoris</name>
    <dbReference type="NCBI Taxonomy" id="1264899"/>
    <lineage>
        <taxon>Bacteria</taxon>
        <taxon>Pseudomonadati</taxon>
        <taxon>Pseudomonadota</taxon>
        <taxon>Alphaproteobacteria</taxon>
        <taxon>Rhodospirillales</taxon>
        <taxon>Zavarziniaceae</taxon>
        <taxon>Zavarzinia</taxon>
    </lineage>
</organism>
<dbReference type="GO" id="GO:0022857">
    <property type="term" value="F:transmembrane transporter activity"/>
    <property type="evidence" value="ECO:0007669"/>
    <property type="project" value="InterPro"/>
</dbReference>
<dbReference type="GO" id="GO:0033214">
    <property type="term" value="P:siderophore-iron import into cell"/>
    <property type="evidence" value="ECO:0007669"/>
    <property type="project" value="TreeGrafter"/>
</dbReference>
<evidence type="ECO:0000256" key="1">
    <source>
        <dbReference type="ARBA" id="ARBA00004651"/>
    </source>
</evidence>